<dbReference type="InterPro" id="IPR022074">
    <property type="entry name" value="DUF3626"/>
</dbReference>
<dbReference type="Proteomes" id="UP000460157">
    <property type="component" value="Unassembled WGS sequence"/>
</dbReference>
<dbReference type="AlphaFoldDB" id="A0A7K1UGE6"/>
<comment type="caution">
    <text evidence="1">The sequence shown here is derived from an EMBL/GenBank/DDBJ whole genome shotgun (WGS) entry which is preliminary data.</text>
</comment>
<name>A0A7K1UGE6_9MICC</name>
<sequence>MTIQFHPDWPFSGQLVIESMARDGRYRSQFETGISNGGLTAHPGGDRWRWESRLFEARYDQGEPEARPVYGAWNRRADPYGGSPRFGSAHLRLRPQVLGRATFCFPDSVFEPTEFGDADELTRLEALADAAGHDYLDDYVEAHVHEGLSFTTDVEAVVLDPCHAEGSVAQAAAQLGCPVEYHPGFSVRTADLDPEFRGAPAAALARSLGEVITPCDVATAARSGKHLPQTVKYVWHLLARFGRR</sequence>
<keyword evidence="2" id="KW-1185">Reference proteome</keyword>
<protein>
    <submittedName>
        <fullName evidence="1">DUF3626 domain-containing protein</fullName>
    </submittedName>
</protein>
<proteinExistence type="predicted"/>
<dbReference type="Pfam" id="PF12294">
    <property type="entry name" value="DUF3626"/>
    <property type="match status" value="2"/>
</dbReference>
<evidence type="ECO:0000313" key="1">
    <source>
        <dbReference type="EMBL" id="MVT25492.1"/>
    </source>
</evidence>
<accession>A0A7K1UGE6</accession>
<dbReference type="EMBL" id="WRPM01000026">
    <property type="protein sequence ID" value="MVT25492.1"/>
    <property type="molecule type" value="Genomic_DNA"/>
</dbReference>
<reference evidence="1 2" key="1">
    <citation type="submission" date="2019-12" db="EMBL/GenBank/DDBJ databases">
        <title>Nesterenkonia muleiensis sp. nov., a novel actinobacterium isolated from sap of Populus euphratica.</title>
        <authorList>
            <person name="Wang R."/>
        </authorList>
    </citation>
    <scope>NUCLEOTIDE SEQUENCE [LARGE SCALE GENOMIC DNA]</scope>
    <source>
        <strain evidence="1 2">F10</strain>
    </source>
</reference>
<gene>
    <name evidence="1" type="ORF">GNZ21_03795</name>
</gene>
<dbReference type="OrthoDB" id="3770261at2"/>
<evidence type="ECO:0000313" key="2">
    <source>
        <dbReference type="Proteomes" id="UP000460157"/>
    </source>
</evidence>
<organism evidence="1 2">
    <name type="scientific">Nesterenkonia alkaliphila</name>
    <dbReference type="NCBI Taxonomy" id="1463631"/>
    <lineage>
        <taxon>Bacteria</taxon>
        <taxon>Bacillati</taxon>
        <taxon>Actinomycetota</taxon>
        <taxon>Actinomycetes</taxon>
        <taxon>Micrococcales</taxon>
        <taxon>Micrococcaceae</taxon>
        <taxon>Nesterenkonia</taxon>
    </lineage>
</organism>